<dbReference type="PROSITE" id="PS51885">
    <property type="entry name" value="NEPRILYSIN"/>
    <property type="match status" value="1"/>
</dbReference>
<dbReference type="GO" id="GO:0005886">
    <property type="term" value="C:plasma membrane"/>
    <property type="evidence" value="ECO:0007669"/>
    <property type="project" value="TreeGrafter"/>
</dbReference>
<dbReference type="AlphaFoldDB" id="A0A9J6FU29"/>
<dbReference type="Proteomes" id="UP000821853">
    <property type="component" value="Chromosome 2"/>
</dbReference>
<dbReference type="VEuPathDB" id="VectorBase:HLOH_048910"/>
<comment type="caution">
    <text evidence="2">The sequence shown here is derived from an EMBL/GenBank/DDBJ whole genome shotgun (WGS) entry which is preliminary data.</text>
</comment>
<dbReference type="Gene3D" id="3.40.390.10">
    <property type="entry name" value="Collagenase (Catalytic Domain)"/>
    <property type="match status" value="1"/>
</dbReference>
<keyword evidence="3" id="KW-1185">Reference proteome</keyword>
<dbReference type="EMBL" id="JABSTR010000004">
    <property type="protein sequence ID" value="KAH9366327.1"/>
    <property type="molecule type" value="Genomic_DNA"/>
</dbReference>
<sequence>MTGSFLINLAHLPSDYWFRYHVYEDSAATKTDWTNLWRQANASYAPHRLFVPSVYMHRRVFPDDAYESINYATIGSLIARQAASAHDLTGRHVDADGHRVTWMKDSERAVQDRIIGCVVEAFQNRYNGTPVATSVDRSALYDAWASLSPLLGALHFSPGFTEQSSGFQRYNPQQLFFMSLCFNACGQGEDGVRGFSAAAWCNIPLSLFRPFWDSFQCQEGSRMRSSVTCDEM</sequence>
<gene>
    <name evidence="2" type="ORF">HPB48_006221</name>
</gene>
<reference evidence="2 3" key="1">
    <citation type="journal article" date="2020" name="Cell">
        <title>Large-Scale Comparative Analyses of Tick Genomes Elucidate Their Genetic Diversity and Vector Capacities.</title>
        <authorList>
            <consortium name="Tick Genome and Microbiome Consortium (TIGMIC)"/>
            <person name="Jia N."/>
            <person name="Wang J."/>
            <person name="Shi W."/>
            <person name="Du L."/>
            <person name="Sun Y."/>
            <person name="Zhan W."/>
            <person name="Jiang J.F."/>
            <person name="Wang Q."/>
            <person name="Zhang B."/>
            <person name="Ji P."/>
            <person name="Bell-Sakyi L."/>
            <person name="Cui X.M."/>
            <person name="Yuan T.T."/>
            <person name="Jiang B.G."/>
            <person name="Yang W.F."/>
            <person name="Lam T.T."/>
            <person name="Chang Q.C."/>
            <person name="Ding S.J."/>
            <person name="Wang X.J."/>
            <person name="Zhu J.G."/>
            <person name="Ruan X.D."/>
            <person name="Zhao L."/>
            <person name="Wei J.T."/>
            <person name="Ye R.Z."/>
            <person name="Que T.C."/>
            <person name="Du C.H."/>
            <person name="Zhou Y.H."/>
            <person name="Cheng J.X."/>
            <person name="Dai P.F."/>
            <person name="Guo W.B."/>
            <person name="Han X.H."/>
            <person name="Huang E.J."/>
            <person name="Li L.F."/>
            <person name="Wei W."/>
            <person name="Gao Y.C."/>
            <person name="Liu J.Z."/>
            <person name="Shao H.Z."/>
            <person name="Wang X."/>
            <person name="Wang C.C."/>
            <person name="Yang T.C."/>
            <person name="Huo Q.B."/>
            <person name="Li W."/>
            <person name="Chen H.Y."/>
            <person name="Chen S.E."/>
            <person name="Zhou L.G."/>
            <person name="Ni X.B."/>
            <person name="Tian J.H."/>
            <person name="Sheng Y."/>
            <person name="Liu T."/>
            <person name="Pan Y.S."/>
            <person name="Xia L.Y."/>
            <person name="Li J."/>
            <person name="Zhao F."/>
            <person name="Cao W.C."/>
        </authorList>
    </citation>
    <scope>NUCLEOTIDE SEQUENCE [LARGE SCALE GENOMIC DNA]</scope>
    <source>
        <strain evidence="2">HaeL-2018</strain>
    </source>
</reference>
<dbReference type="InterPro" id="IPR024079">
    <property type="entry name" value="MetalloPept_cat_dom_sf"/>
</dbReference>
<dbReference type="SUPFAM" id="SSF55486">
    <property type="entry name" value="Metalloproteases ('zincins'), catalytic domain"/>
    <property type="match status" value="1"/>
</dbReference>
<feature type="domain" description="Peptidase M13 C-terminal" evidence="1">
    <location>
        <begin position="41"/>
        <end position="229"/>
    </location>
</feature>
<dbReference type="InterPro" id="IPR018497">
    <property type="entry name" value="Peptidase_M13_C"/>
</dbReference>
<dbReference type="OrthoDB" id="6527367at2759"/>
<protein>
    <recommendedName>
        <fullName evidence="1">Peptidase M13 C-terminal domain-containing protein</fullName>
    </recommendedName>
</protein>
<name>A0A9J6FU29_HAELO</name>
<dbReference type="PANTHER" id="PTHR11733:SF241">
    <property type="entry name" value="GH26575P-RELATED"/>
    <property type="match status" value="1"/>
</dbReference>
<dbReference type="GO" id="GO:0016485">
    <property type="term" value="P:protein processing"/>
    <property type="evidence" value="ECO:0007669"/>
    <property type="project" value="TreeGrafter"/>
</dbReference>
<evidence type="ECO:0000313" key="2">
    <source>
        <dbReference type="EMBL" id="KAH9366327.1"/>
    </source>
</evidence>
<dbReference type="InterPro" id="IPR000718">
    <property type="entry name" value="Peptidase_M13"/>
</dbReference>
<dbReference type="GO" id="GO:0004222">
    <property type="term" value="F:metalloendopeptidase activity"/>
    <property type="evidence" value="ECO:0007669"/>
    <property type="project" value="InterPro"/>
</dbReference>
<evidence type="ECO:0000259" key="1">
    <source>
        <dbReference type="Pfam" id="PF01431"/>
    </source>
</evidence>
<dbReference type="Pfam" id="PF01431">
    <property type="entry name" value="Peptidase_M13"/>
    <property type="match status" value="1"/>
</dbReference>
<proteinExistence type="predicted"/>
<evidence type="ECO:0000313" key="3">
    <source>
        <dbReference type="Proteomes" id="UP000821853"/>
    </source>
</evidence>
<organism evidence="2 3">
    <name type="scientific">Haemaphysalis longicornis</name>
    <name type="common">Bush tick</name>
    <dbReference type="NCBI Taxonomy" id="44386"/>
    <lineage>
        <taxon>Eukaryota</taxon>
        <taxon>Metazoa</taxon>
        <taxon>Ecdysozoa</taxon>
        <taxon>Arthropoda</taxon>
        <taxon>Chelicerata</taxon>
        <taxon>Arachnida</taxon>
        <taxon>Acari</taxon>
        <taxon>Parasitiformes</taxon>
        <taxon>Ixodida</taxon>
        <taxon>Ixodoidea</taxon>
        <taxon>Ixodidae</taxon>
        <taxon>Haemaphysalinae</taxon>
        <taxon>Haemaphysalis</taxon>
    </lineage>
</organism>
<dbReference type="PANTHER" id="PTHR11733">
    <property type="entry name" value="ZINC METALLOPROTEASE FAMILY M13 NEPRILYSIN-RELATED"/>
    <property type="match status" value="1"/>
</dbReference>
<accession>A0A9J6FU29</accession>